<feature type="transmembrane region" description="Helical" evidence="5">
    <location>
        <begin position="73"/>
        <end position="92"/>
    </location>
</feature>
<dbReference type="Proteomes" id="UP000823629">
    <property type="component" value="Unassembled WGS sequence"/>
</dbReference>
<comment type="subcellular location">
    <subcellularLocation>
        <location evidence="1">Membrane</location>
        <topology evidence="1">Multi-pass membrane protein</topology>
    </subcellularLocation>
</comment>
<dbReference type="GO" id="GO:0015297">
    <property type="term" value="F:antiporter activity"/>
    <property type="evidence" value="ECO:0007669"/>
    <property type="project" value="InterPro"/>
</dbReference>
<feature type="transmembrane region" description="Helical" evidence="5">
    <location>
        <begin position="13"/>
        <end position="35"/>
    </location>
</feature>
<dbReference type="PANTHER" id="PTHR43021">
    <property type="entry name" value="NA(+)/H(+) ANTIPORTER-RELATED"/>
    <property type="match status" value="1"/>
</dbReference>
<evidence type="ECO:0000259" key="6">
    <source>
        <dbReference type="Pfam" id="PF00999"/>
    </source>
</evidence>
<organism evidence="7 8">
    <name type="scientific">Candidatus Scatoplasma merdavium</name>
    <dbReference type="NCBI Taxonomy" id="2840932"/>
    <lineage>
        <taxon>Bacteria</taxon>
        <taxon>Bacillati</taxon>
        <taxon>Bacillota</taxon>
        <taxon>Bacilli</taxon>
        <taxon>Bacillales</taxon>
        <taxon>Candidatus Scatoplasma</taxon>
    </lineage>
</organism>
<evidence type="ECO:0000256" key="1">
    <source>
        <dbReference type="ARBA" id="ARBA00004141"/>
    </source>
</evidence>
<evidence type="ECO:0000313" key="8">
    <source>
        <dbReference type="Proteomes" id="UP000823629"/>
    </source>
</evidence>
<dbReference type="EMBL" id="JADING010000091">
    <property type="protein sequence ID" value="MBO8414462.1"/>
    <property type="molecule type" value="Genomic_DNA"/>
</dbReference>
<dbReference type="GO" id="GO:0016020">
    <property type="term" value="C:membrane"/>
    <property type="evidence" value="ECO:0007669"/>
    <property type="project" value="UniProtKB-SubCell"/>
</dbReference>
<name>A0A9D9D9T1_9BACL</name>
<accession>A0A9D9D9T1</accession>
<reference evidence="7" key="2">
    <citation type="journal article" date="2021" name="PeerJ">
        <title>Extensive microbial diversity within the chicken gut microbiome revealed by metagenomics and culture.</title>
        <authorList>
            <person name="Gilroy R."/>
            <person name="Ravi A."/>
            <person name="Getino M."/>
            <person name="Pursley I."/>
            <person name="Horton D.L."/>
            <person name="Alikhan N.F."/>
            <person name="Baker D."/>
            <person name="Gharbi K."/>
            <person name="Hall N."/>
            <person name="Watson M."/>
            <person name="Adriaenssens E.M."/>
            <person name="Foster-Nyarko E."/>
            <person name="Jarju S."/>
            <person name="Secka A."/>
            <person name="Antonio M."/>
            <person name="Oren A."/>
            <person name="Chaudhuri R.R."/>
            <person name="La Ragione R."/>
            <person name="Hildebrand F."/>
            <person name="Pallen M.J."/>
        </authorList>
    </citation>
    <scope>NUCLEOTIDE SEQUENCE</scope>
    <source>
        <strain evidence="7">1748</strain>
    </source>
</reference>
<feature type="transmembrane region" description="Helical" evidence="5">
    <location>
        <begin position="104"/>
        <end position="122"/>
    </location>
</feature>
<keyword evidence="3 5" id="KW-1133">Transmembrane helix</keyword>
<keyword evidence="2 5" id="KW-0812">Transmembrane</keyword>
<reference evidence="7" key="1">
    <citation type="submission" date="2020-10" db="EMBL/GenBank/DDBJ databases">
        <authorList>
            <person name="Gilroy R."/>
        </authorList>
    </citation>
    <scope>NUCLEOTIDE SEQUENCE</scope>
    <source>
        <strain evidence="7">1748</strain>
    </source>
</reference>
<feature type="domain" description="Cation/H+ exchanger transmembrane" evidence="6">
    <location>
        <begin position="31"/>
        <end position="399"/>
    </location>
</feature>
<dbReference type="InterPro" id="IPR006153">
    <property type="entry name" value="Cation/H_exchanger_TM"/>
</dbReference>
<evidence type="ECO:0000256" key="5">
    <source>
        <dbReference type="SAM" id="Phobius"/>
    </source>
</evidence>
<comment type="caution">
    <text evidence="7">The sequence shown here is derived from an EMBL/GenBank/DDBJ whole genome shotgun (WGS) entry which is preliminary data.</text>
</comment>
<evidence type="ECO:0000256" key="4">
    <source>
        <dbReference type="ARBA" id="ARBA00023136"/>
    </source>
</evidence>
<evidence type="ECO:0000256" key="3">
    <source>
        <dbReference type="ARBA" id="ARBA00022989"/>
    </source>
</evidence>
<keyword evidence="4 5" id="KW-0472">Membrane</keyword>
<feature type="transmembrane region" description="Helical" evidence="5">
    <location>
        <begin position="47"/>
        <end position="67"/>
    </location>
</feature>
<gene>
    <name evidence="7" type="ORF">IAC78_03210</name>
</gene>
<feature type="transmembrane region" description="Helical" evidence="5">
    <location>
        <begin position="351"/>
        <end position="376"/>
    </location>
</feature>
<dbReference type="PANTHER" id="PTHR43021:SF2">
    <property type="entry name" value="CATION_H+ EXCHANGER DOMAIN-CONTAINING PROTEIN"/>
    <property type="match status" value="1"/>
</dbReference>
<dbReference type="Gene3D" id="1.20.1530.20">
    <property type="match status" value="1"/>
</dbReference>
<proteinExistence type="predicted"/>
<dbReference type="AlphaFoldDB" id="A0A9D9D9T1"/>
<evidence type="ECO:0000256" key="2">
    <source>
        <dbReference type="ARBA" id="ARBA00022692"/>
    </source>
</evidence>
<protein>
    <submittedName>
        <fullName evidence="7">Cation:proton antiporter</fullName>
    </submittedName>
</protein>
<dbReference type="Pfam" id="PF00999">
    <property type="entry name" value="Na_H_Exchanger"/>
    <property type="match status" value="1"/>
</dbReference>
<feature type="transmembrane region" description="Helical" evidence="5">
    <location>
        <begin position="128"/>
        <end position="152"/>
    </location>
</feature>
<dbReference type="InterPro" id="IPR038770">
    <property type="entry name" value="Na+/solute_symporter_sf"/>
</dbReference>
<dbReference type="GO" id="GO:1902600">
    <property type="term" value="P:proton transmembrane transport"/>
    <property type="evidence" value="ECO:0007669"/>
    <property type="project" value="InterPro"/>
</dbReference>
<feature type="transmembrane region" description="Helical" evidence="5">
    <location>
        <begin position="314"/>
        <end position="331"/>
    </location>
</feature>
<feature type="transmembrane region" description="Helical" evidence="5">
    <location>
        <begin position="388"/>
        <end position="407"/>
    </location>
</feature>
<evidence type="ECO:0000313" key="7">
    <source>
        <dbReference type="EMBL" id="MBO8414462.1"/>
    </source>
</evidence>
<feature type="transmembrane region" description="Helical" evidence="5">
    <location>
        <begin position="203"/>
        <end position="227"/>
    </location>
</feature>
<sequence length="484" mass="52989">MNLHFVEDFYSKFSIPLAVQIVISIALIFLLAFLLTRLTKLLHLPNVTAYMFTGILIGPFVLNLIPSKIISEMSFISDVGLGIIGFSCGKFFDLKLIKDNGWKPLVISLIETCFTTAVIFLICLSFDLPMIACLILGVIAASTSASSTVMTVREYGCKGKFVNYMIEVIALNNVIVLFAFSILAGIVPVTLESGVNLHVWKDIFLPLVLNVAMLVVGFGIGILLAKVFISPTRTKDNRLILTVASMLVLVGLSGLCRAFDENISVSPLLSTMVLSATYKAFGQDEELFSQTENFCAPLLLLFFVLSGINLKLEYIPSIGVVGLVYFAVRFISKYSGLCLASLMTRTEKKIVLYGGPLLYPQAGVAVGLATIASQIFSSAGKDDIGNKVATIAIAVAVVFEIFGPALAKLSLQKADVIDTSKLVKGKIVMRSSSMFKDTETVLSPEVLKRRNQLKKIQRELDKANNYIHTKAYTNEDFNNQEEDY</sequence>
<feature type="transmembrane region" description="Helical" evidence="5">
    <location>
        <begin position="164"/>
        <end position="191"/>
    </location>
</feature>
<feature type="transmembrane region" description="Helical" evidence="5">
    <location>
        <begin position="239"/>
        <end position="259"/>
    </location>
</feature>